<sequence length="239" mass="25344">MVTSLEVALLSGMDHAENFSELSRASLPARHPAGRGVLGLHAGLDTALSLSLVGEHKRLLPLSGCLRPSWSPCTGRRGGFSPECPTPSSHWPAHFPRLLSPHLVGGDKSQSEHGGQTLCPSGDPDSGPSDRLAQRPDGPGRLGDQMAWDDPVARVTQAACQSARRKQERPCSLRGYFVGQLASPQLVQTRDSHSDHLVALLTCKGLWAQSLHPVVQGGCHVVEAASQGPPTPPSPPAWL</sequence>
<proteinExistence type="predicted"/>
<dbReference type="AlphaFoldDB" id="A0AAV7WR72"/>
<evidence type="ECO:0000313" key="3">
    <source>
        <dbReference type="Proteomes" id="UP001066276"/>
    </source>
</evidence>
<evidence type="ECO:0000256" key="1">
    <source>
        <dbReference type="SAM" id="MobiDB-lite"/>
    </source>
</evidence>
<comment type="caution">
    <text evidence="2">The sequence shown here is derived from an EMBL/GenBank/DDBJ whole genome shotgun (WGS) entry which is preliminary data.</text>
</comment>
<keyword evidence="3" id="KW-1185">Reference proteome</keyword>
<gene>
    <name evidence="2" type="ORF">NDU88_004057</name>
</gene>
<dbReference type="Proteomes" id="UP001066276">
    <property type="component" value="Chromosome 1_1"/>
</dbReference>
<accession>A0AAV7WR72</accession>
<reference evidence="2" key="1">
    <citation type="journal article" date="2022" name="bioRxiv">
        <title>Sequencing and chromosome-scale assembly of the giantPleurodeles waltlgenome.</title>
        <authorList>
            <person name="Brown T."/>
            <person name="Elewa A."/>
            <person name="Iarovenko S."/>
            <person name="Subramanian E."/>
            <person name="Araus A.J."/>
            <person name="Petzold A."/>
            <person name="Susuki M."/>
            <person name="Suzuki K.-i.T."/>
            <person name="Hayashi T."/>
            <person name="Toyoda A."/>
            <person name="Oliveira C."/>
            <person name="Osipova E."/>
            <person name="Leigh N.D."/>
            <person name="Simon A."/>
            <person name="Yun M.H."/>
        </authorList>
    </citation>
    <scope>NUCLEOTIDE SEQUENCE</scope>
    <source>
        <strain evidence="2">20211129_DDA</strain>
        <tissue evidence="2">Liver</tissue>
    </source>
</reference>
<feature type="region of interest" description="Disordered" evidence="1">
    <location>
        <begin position="99"/>
        <end position="146"/>
    </location>
</feature>
<organism evidence="2 3">
    <name type="scientific">Pleurodeles waltl</name>
    <name type="common">Iberian ribbed newt</name>
    <dbReference type="NCBI Taxonomy" id="8319"/>
    <lineage>
        <taxon>Eukaryota</taxon>
        <taxon>Metazoa</taxon>
        <taxon>Chordata</taxon>
        <taxon>Craniata</taxon>
        <taxon>Vertebrata</taxon>
        <taxon>Euteleostomi</taxon>
        <taxon>Amphibia</taxon>
        <taxon>Batrachia</taxon>
        <taxon>Caudata</taxon>
        <taxon>Salamandroidea</taxon>
        <taxon>Salamandridae</taxon>
        <taxon>Pleurodelinae</taxon>
        <taxon>Pleurodeles</taxon>
    </lineage>
</organism>
<protein>
    <submittedName>
        <fullName evidence="2">Uncharacterized protein</fullName>
    </submittedName>
</protein>
<evidence type="ECO:0000313" key="2">
    <source>
        <dbReference type="EMBL" id="KAJ1216455.1"/>
    </source>
</evidence>
<name>A0AAV7WR72_PLEWA</name>
<dbReference type="EMBL" id="JANPWB010000001">
    <property type="protein sequence ID" value="KAJ1216455.1"/>
    <property type="molecule type" value="Genomic_DNA"/>
</dbReference>